<dbReference type="EMBL" id="LAZR01040379">
    <property type="protein sequence ID" value="KKL14630.1"/>
    <property type="molecule type" value="Genomic_DNA"/>
</dbReference>
<proteinExistence type="predicted"/>
<accession>A0A0F9AYW4</accession>
<comment type="caution">
    <text evidence="1">The sequence shown here is derived from an EMBL/GenBank/DDBJ whole genome shotgun (WGS) entry which is preliminary data.</text>
</comment>
<dbReference type="AlphaFoldDB" id="A0A0F9AYW4"/>
<name>A0A0F9AYW4_9ZZZZ</name>
<sequence length="137" mass="16576">NYIFLILFLEENNFLKKKRLIQVKDPQLRKIRLSLRQILLRESKKRLNDLFDKEREILQKYDVMNEDEYFKILLSLTNKKNKLRNELSASIVVCAICTDIEKDHIFNPRDKVWYCTKCNNIMEKSYFEELEAVGRVN</sequence>
<reference evidence="1" key="1">
    <citation type="journal article" date="2015" name="Nature">
        <title>Complex archaea that bridge the gap between prokaryotes and eukaryotes.</title>
        <authorList>
            <person name="Spang A."/>
            <person name="Saw J.H."/>
            <person name="Jorgensen S.L."/>
            <person name="Zaremba-Niedzwiedzka K."/>
            <person name="Martijn J."/>
            <person name="Lind A.E."/>
            <person name="van Eijk R."/>
            <person name="Schleper C."/>
            <person name="Guy L."/>
            <person name="Ettema T.J."/>
        </authorList>
    </citation>
    <scope>NUCLEOTIDE SEQUENCE</scope>
</reference>
<organism evidence="1">
    <name type="scientific">marine sediment metagenome</name>
    <dbReference type="NCBI Taxonomy" id="412755"/>
    <lineage>
        <taxon>unclassified sequences</taxon>
        <taxon>metagenomes</taxon>
        <taxon>ecological metagenomes</taxon>
    </lineage>
</organism>
<evidence type="ECO:0000313" key="1">
    <source>
        <dbReference type="EMBL" id="KKL14630.1"/>
    </source>
</evidence>
<protein>
    <submittedName>
        <fullName evidence="1">Uncharacterized protein</fullName>
    </submittedName>
</protein>
<gene>
    <name evidence="1" type="ORF">LCGC14_2513750</name>
</gene>
<feature type="non-terminal residue" evidence="1">
    <location>
        <position position="1"/>
    </location>
</feature>